<dbReference type="PANTHER" id="PTHR43301:SF3">
    <property type="entry name" value="ARABINAN ENDO-1,5-ALPHA-L-ARABINOSIDASE A-RELATED"/>
    <property type="match status" value="1"/>
</dbReference>
<dbReference type="AlphaFoldDB" id="A0A2U2PCG2"/>
<evidence type="ECO:0000313" key="2">
    <source>
        <dbReference type="Proteomes" id="UP000245647"/>
    </source>
</evidence>
<evidence type="ECO:0000313" key="1">
    <source>
        <dbReference type="EMBL" id="PWG79043.1"/>
    </source>
</evidence>
<dbReference type="SUPFAM" id="SSF75005">
    <property type="entry name" value="Arabinanase/levansucrase/invertase"/>
    <property type="match status" value="1"/>
</dbReference>
<dbReference type="CDD" id="cd08984">
    <property type="entry name" value="GH43-like"/>
    <property type="match status" value="1"/>
</dbReference>
<keyword evidence="2" id="KW-1185">Reference proteome</keyword>
<dbReference type="OrthoDB" id="9759709at2"/>
<dbReference type="PANTHER" id="PTHR43301">
    <property type="entry name" value="ARABINAN ENDO-1,5-ALPHA-L-ARABINOSIDASE"/>
    <property type="match status" value="1"/>
</dbReference>
<dbReference type="GO" id="GO:0016787">
    <property type="term" value="F:hydrolase activity"/>
    <property type="evidence" value="ECO:0007669"/>
    <property type="project" value="UniProtKB-KW"/>
</dbReference>
<accession>A0A2U2PCG2</accession>
<dbReference type="Proteomes" id="UP000245647">
    <property type="component" value="Unassembled WGS sequence"/>
</dbReference>
<protein>
    <submittedName>
        <fullName evidence="1">Glycosyl hydrolase</fullName>
    </submittedName>
</protein>
<gene>
    <name evidence="1" type="ORF">DDR33_19325</name>
</gene>
<reference evidence="1 2" key="1">
    <citation type="submission" date="2018-04" db="EMBL/GenBank/DDBJ databases">
        <title>Pedobacter chongqingensis sp. nov., isolated from a rottenly hemp rope.</title>
        <authorList>
            <person name="Cai Y."/>
        </authorList>
    </citation>
    <scope>NUCLEOTIDE SEQUENCE [LARGE SCALE GENOMIC DNA]</scope>
    <source>
        <strain evidence="1 2">FJ4-8</strain>
    </source>
</reference>
<dbReference type="InterPro" id="IPR050727">
    <property type="entry name" value="GH43_arabinanases"/>
</dbReference>
<proteinExistence type="predicted"/>
<dbReference type="Gene3D" id="2.115.10.20">
    <property type="entry name" value="Glycosyl hydrolase domain, family 43"/>
    <property type="match status" value="1"/>
</dbReference>
<name>A0A2U2PCG2_9SPHI</name>
<comment type="caution">
    <text evidence="1">The sequence shown here is derived from an EMBL/GenBank/DDBJ whole genome shotgun (WGS) entry which is preliminary data.</text>
</comment>
<keyword evidence="1" id="KW-0378">Hydrolase</keyword>
<organism evidence="1 2">
    <name type="scientific">Pararcticibacter amylolyticus</name>
    <dbReference type="NCBI Taxonomy" id="2173175"/>
    <lineage>
        <taxon>Bacteria</taxon>
        <taxon>Pseudomonadati</taxon>
        <taxon>Bacteroidota</taxon>
        <taxon>Sphingobacteriia</taxon>
        <taxon>Sphingobacteriales</taxon>
        <taxon>Sphingobacteriaceae</taxon>
        <taxon>Pararcticibacter</taxon>
    </lineage>
</organism>
<sequence>MAAKPLYRDPVYDGAADPVIIWNSKLKKWWMFYTNRRATAEGETGVTWVHGTRIGIAESSDGGASWKYLDTAVINYRPDKGYTYWAPDVLEYQGTYHMYLTYVPGTFTDWSHPRSIVHLTSSDLFHWEFQSEVKLTSDKVIDATVFRLPDGSWRMWYNNERDRKSIYYADSRDLYTWQDKGKALGERGEGPKVFFWKNKYWMLVDVWAGMVFYSSDDLVHWKRQDQKILGEPGTGAEDQAIGGHADVVVSGGRAFVFYFTHPGRRKDKPAADNSIESKRSLIQVAELKYDGEKISCDRDQPVMIRLAKNEINSRAAQ</sequence>
<dbReference type="InterPro" id="IPR023296">
    <property type="entry name" value="Glyco_hydro_beta-prop_sf"/>
</dbReference>
<dbReference type="EMBL" id="QEAS01000018">
    <property type="protein sequence ID" value="PWG79043.1"/>
    <property type="molecule type" value="Genomic_DNA"/>
</dbReference>